<gene>
    <name evidence="1" type="ORF">F8388_008123</name>
</gene>
<protein>
    <submittedName>
        <fullName evidence="1">Uncharacterized protein</fullName>
    </submittedName>
</protein>
<dbReference type="Proteomes" id="UP000525078">
    <property type="component" value="Unassembled WGS sequence"/>
</dbReference>
<sequence length="128" mass="14106">MDDTRTAIQTVRKGSTTMYNNNARINSTLMIPYDMPGHILLPPPNGRNSKLLPLKSTEQSTNLSGMKFSALSLRLSYLALGFQSRKPNEGNTSENSKPLIDFKNSSTSDMNSSWSLLFLPKATLAVIP</sequence>
<reference evidence="1 2" key="1">
    <citation type="journal article" date="2020" name="bioRxiv">
        <title>Sequence and annotation of 42 cannabis genomes reveals extensive copy number variation in cannabinoid synthesis and pathogen resistance genes.</title>
        <authorList>
            <person name="Mckernan K.J."/>
            <person name="Helbert Y."/>
            <person name="Kane L.T."/>
            <person name="Ebling H."/>
            <person name="Zhang L."/>
            <person name="Liu B."/>
            <person name="Eaton Z."/>
            <person name="Mclaughlin S."/>
            <person name="Kingan S."/>
            <person name="Baybayan P."/>
            <person name="Concepcion G."/>
            <person name="Jordan M."/>
            <person name="Riva A."/>
            <person name="Barbazuk W."/>
            <person name="Harkins T."/>
        </authorList>
    </citation>
    <scope>NUCLEOTIDE SEQUENCE [LARGE SCALE GENOMIC DNA]</scope>
    <source>
        <strain evidence="2">cv. Jamaican Lion 4</strain>
        <tissue evidence="1">Leaf</tissue>
    </source>
</reference>
<organism evidence="1 2">
    <name type="scientific">Cannabis sativa</name>
    <name type="common">Hemp</name>
    <name type="synonym">Marijuana</name>
    <dbReference type="NCBI Taxonomy" id="3483"/>
    <lineage>
        <taxon>Eukaryota</taxon>
        <taxon>Viridiplantae</taxon>
        <taxon>Streptophyta</taxon>
        <taxon>Embryophyta</taxon>
        <taxon>Tracheophyta</taxon>
        <taxon>Spermatophyta</taxon>
        <taxon>Magnoliopsida</taxon>
        <taxon>eudicotyledons</taxon>
        <taxon>Gunneridae</taxon>
        <taxon>Pentapetalae</taxon>
        <taxon>rosids</taxon>
        <taxon>fabids</taxon>
        <taxon>Rosales</taxon>
        <taxon>Cannabaceae</taxon>
        <taxon>Cannabis</taxon>
    </lineage>
</organism>
<name>A0A7J6EX34_CANSA</name>
<proteinExistence type="predicted"/>
<accession>A0A7J6EX34</accession>
<evidence type="ECO:0000313" key="1">
    <source>
        <dbReference type="EMBL" id="KAF4362239.1"/>
    </source>
</evidence>
<evidence type="ECO:0000313" key="2">
    <source>
        <dbReference type="Proteomes" id="UP000525078"/>
    </source>
</evidence>
<dbReference type="AlphaFoldDB" id="A0A7J6EX34"/>
<comment type="caution">
    <text evidence="1">The sequence shown here is derived from an EMBL/GenBank/DDBJ whole genome shotgun (WGS) entry which is preliminary data.</text>
</comment>
<dbReference type="EMBL" id="JAATIP010000185">
    <property type="protein sequence ID" value="KAF4362239.1"/>
    <property type="molecule type" value="Genomic_DNA"/>
</dbReference>